<organism evidence="2">
    <name type="scientific">Notodromas monacha</name>
    <dbReference type="NCBI Taxonomy" id="399045"/>
    <lineage>
        <taxon>Eukaryota</taxon>
        <taxon>Metazoa</taxon>
        <taxon>Ecdysozoa</taxon>
        <taxon>Arthropoda</taxon>
        <taxon>Crustacea</taxon>
        <taxon>Oligostraca</taxon>
        <taxon>Ostracoda</taxon>
        <taxon>Podocopa</taxon>
        <taxon>Podocopida</taxon>
        <taxon>Cypridocopina</taxon>
        <taxon>Cypridoidea</taxon>
        <taxon>Cyprididae</taxon>
        <taxon>Notodromas</taxon>
    </lineage>
</organism>
<evidence type="ECO:0000313" key="3">
    <source>
        <dbReference type="Proteomes" id="UP000678499"/>
    </source>
</evidence>
<accession>A0A7R9C077</accession>
<reference evidence="2" key="1">
    <citation type="submission" date="2020-11" db="EMBL/GenBank/DDBJ databases">
        <authorList>
            <person name="Tran Van P."/>
        </authorList>
    </citation>
    <scope>NUCLEOTIDE SEQUENCE</scope>
</reference>
<protein>
    <submittedName>
        <fullName evidence="2">Uncharacterized protein</fullName>
    </submittedName>
</protein>
<name>A0A7R9C077_9CRUS</name>
<evidence type="ECO:0000313" key="2">
    <source>
        <dbReference type="EMBL" id="CAD7284754.1"/>
    </source>
</evidence>
<proteinExistence type="predicted"/>
<dbReference type="AlphaFoldDB" id="A0A7R9C077"/>
<keyword evidence="3" id="KW-1185">Reference proteome</keyword>
<sequence length="92" mass="10136">MQQPYPGTNMDPNARFGQQHGGDQQQVGYFTKNNQLNPANDTRLQQQETPSPLAGGAAQSPGRNPGVMKPAQRQPEVPKKHLRKSFLPESDV</sequence>
<feature type="compositionally biased region" description="Polar residues" evidence="1">
    <location>
        <begin position="31"/>
        <end position="50"/>
    </location>
</feature>
<feature type="compositionally biased region" description="Low complexity" evidence="1">
    <location>
        <begin position="17"/>
        <end position="28"/>
    </location>
</feature>
<evidence type="ECO:0000256" key="1">
    <source>
        <dbReference type="SAM" id="MobiDB-lite"/>
    </source>
</evidence>
<dbReference type="Proteomes" id="UP000678499">
    <property type="component" value="Unassembled WGS sequence"/>
</dbReference>
<feature type="region of interest" description="Disordered" evidence="1">
    <location>
        <begin position="1"/>
        <end position="92"/>
    </location>
</feature>
<dbReference type="EMBL" id="CAJPEX010009590">
    <property type="protein sequence ID" value="CAG0924906.1"/>
    <property type="molecule type" value="Genomic_DNA"/>
</dbReference>
<dbReference type="EMBL" id="OA891627">
    <property type="protein sequence ID" value="CAD7284754.1"/>
    <property type="molecule type" value="Genomic_DNA"/>
</dbReference>
<gene>
    <name evidence="2" type="ORF">NMOB1V02_LOCUS12358</name>
</gene>